<accession>A0A9J5WVL8</accession>
<organism evidence="1 2">
    <name type="scientific">Solanum commersonii</name>
    <name type="common">Commerson's wild potato</name>
    <name type="synonym">Commerson's nightshade</name>
    <dbReference type="NCBI Taxonomy" id="4109"/>
    <lineage>
        <taxon>Eukaryota</taxon>
        <taxon>Viridiplantae</taxon>
        <taxon>Streptophyta</taxon>
        <taxon>Embryophyta</taxon>
        <taxon>Tracheophyta</taxon>
        <taxon>Spermatophyta</taxon>
        <taxon>Magnoliopsida</taxon>
        <taxon>eudicotyledons</taxon>
        <taxon>Gunneridae</taxon>
        <taxon>Pentapetalae</taxon>
        <taxon>asterids</taxon>
        <taxon>lamiids</taxon>
        <taxon>Solanales</taxon>
        <taxon>Solanaceae</taxon>
        <taxon>Solanoideae</taxon>
        <taxon>Solaneae</taxon>
        <taxon>Solanum</taxon>
    </lineage>
</organism>
<dbReference type="Proteomes" id="UP000824120">
    <property type="component" value="Chromosome 10"/>
</dbReference>
<name>A0A9J5WVL8_SOLCO</name>
<comment type="caution">
    <text evidence="1">The sequence shown here is derived from an EMBL/GenBank/DDBJ whole genome shotgun (WGS) entry which is preliminary data.</text>
</comment>
<proteinExistence type="predicted"/>
<gene>
    <name evidence="1" type="ORF">H5410_050492</name>
</gene>
<evidence type="ECO:0000313" key="2">
    <source>
        <dbReference type="Proteomes" id="UP000824120"/>
    </source>
</evidence>
<dbReference type="AlphaFoldDB" id="A0A9J5WVL8"/>
<evidence type="ECO:0000313" key="1">
    <source>
        <dbReference type="EMBL" id="KAG5579865.1"/>
    </source>
</evidence>
<keyword evidence="2" id="KW-1185">Reference proteome</keyword>
<dbReference type="EMBL" id="JACXVP010000010">
    <property type="protein sequence ID" value="KAG5579865.1"/>
    <property type="molecule type" value="Genomic_DNA"/>
</dbReference>
<sequence>MKGGECLGCSDENVRFQSRRVSNLRHNFHAFLLSNMSTWGDRRVVGGAKALLTERNAFYSAFDSMMPVSLW</sequence>
<reference evidence="1 2" key="1">
    <citation type="submission" date="2020-09" db="EMBL/GenBank/DDBJ databases">
        <title>De no assembly of potato wild relative species, Solanum commersonii.</title>
        <authorList>
            <person name="Cho K."/>
        </authorList>
    </citation>
    <scope>NUCLEOTIDE SEQUENCE [LARGE SCALE GENOMIC DNA]</scope>
    <source>
        <strain evidence="1">LZ3.2</strain>
        <tissue evidence="1">Leaf</tissue>
    </source>
</reference>
<protein>
    <submittedName>
        <fullName evidence="1">Uncharacterized protein</fullName>
    </submittedName>
</protein>